<dbReference type="InterPro" id="IPR014100">
    <property type="entry name" value="GTP-bd_Obg/CgtA"/>
</dbReference>
<dbReference type="PANTHER" id="PTHR11702:SF31">
    <property type="entry name" value="MITOCHONDRIAL RIBOSOME-ASSOCIATED GTPASE 2"/>
    <property type="match status" value="1"/>
</dbReference>
<feature type="region of interest" description="Disordered" evidence="4">
    <location>
        <begin position="17"/>
        <end position="43"/>
    </location>
</feature>
<feature type="domain" description="OBG-type G" evidence="5">
    <location>
        <begin position="160"/>
        <end position="334"/>
    </location>
</feature>
<evidence type="ECO:0000256" key="2">
    <source>
        <dbReference type="ARBA" id="ARBA00022741"/>
    </source>
</evidence>
<dbReference type="PRINTS" id="PR00326">
    <property type="entry name" value="GTP1OBG"/>
</dbReference>
<dbReference type="InterPro" id="IPR036726">
    <property type="entry name" value="GTP1_OBG_dom_sf"/>
</dbReference>
<dbReference type="Gene3D" id="2.70.210.12">
    <property type="entry name" value="GTP1/OBG domain"/>
    <property type="match status" value="1"/>
</dbReference>
<dbReference type="InterPro" id="IPR045086">
    <property type="entry name" value="OBG_GTPase"/>
</dbReference>
<evidence type="ECO:0000259" key="5">
    <source>
        <dbReference type="PROSITE" id="PS51710"/>
    </source>
</evidence>
<dbReference type="InterPro" id="IPR006073">
    <property type="entry name" value="GTP-bd"/>
</dbReference>
<comment type="similarity">
    <text evidence="1">Belongs to the TRAFAC class OBG-HflX-like GTPase superfamily. OBG GTPase family.</text>
</comment>
<feature type="compositionally biased region" description="Basic and acidic residues" evidence="4">
    <location>
        <begin position="23"/>
        <end position="32"/>
    </location>
</feature>
<keyword evidence="2" id="KW-0547">Nucleotide-binding</keyword>
<evidence type="ECO:0000259" key="6">
    <source>
        <dbReference type="PROSITE" id="PS51883"/>
    </source>
</evidence>
<dbReference type="GO" id="GO:0005525">
    <property type="term" value="F:GTP binding"/>
    <property type="evidence" value="ECO:0007669"/>
    <property type="project" value="UniProtKB-KW"/>
</dbReference>
<feature type="compositionally biased region" description="Gly residues" evidence="4">
    <location>
        <begin position="33"/>
        <end position="43"/>
    </location>
</feature>
<dbReference type="InterPro" id="IPR006074">
    <property type="entry name" value="GTP1-OBG_CS"/>
</dbReference>
<dbReference type="EMBL" id="UOEW01000208">
    <property type="protein sequence ID" value="VAW38562.1"/>
    <property type="molecule type" value="Genomic_DNA"/>
</dbReference>
<dbReference type="HAMAP" id="MF_01454">
    <property type="entry name" value="GTPase_Obg"/>
    <property type="match status" value="1"/>
</dbReference>
<proteinExistence type="inferred from homology"/>
<protein>
    <submittedName>
        <fullName evidence="7">GTP-binding protein Obg</fullName>
    </submittedName>
</protein>
<dbReference type="GO" id="GO:0003924">
    <property type="term" value="F:GTPase activity"/>
    <property type="evidence" value="ECO:0007669"/>
    <property type="project" value="InterPro"/>
</dbReference>
<feature type="domain" description="Obg" evidence="6">
    <location>
        <begin position="1"/>
        <end position="159"/>
    </location>
</feature>
<evidence type="ECO:0000256" key="1">
    <source>
        <dbReference type="ARBA" id="ARBA00007699"/>
    </source>
</evidence>
<dbReference type="NCBIfam" id="NF008955">
    <property type="entry name" value="PRK12297.1"/>
    <property type="match status" value="1"/>
</dbReference>
<dbReference type="NCBIfam" id="NF008956">
    <property type="entry name" value="PRK12299.1"/>
    <property type="match status" value="1"/>
</dbReference>
<sequence>MKFVDEAKIVVRAGNGGSGSASFRREKFEPKGGPDGGDGGKGGDVILIGNEGLNTLVDFRHKKNFEAQKGVSGRGRQMYGKCGEDLIIRVPVGTEVYDLEMDIKVGDITEHKQQIVVAAGGKGGLGNMHFKSSRNRAPQQFTSGEEGQIRQLQLELKVLADVGLLGFPNAGKSTYVDAVSHAKPKIADYPFTTLYPALGVVKIDSETSFVVADIPGLIEGAAEGAGLGIKFLKHLQRTGLLLHMVEFPAYEDMPNPVEQVIALEHELEKFSNELQGKDRWLVFTKSDLLPADIIANKVKEYTKRLKWQGPVFVISSISRTGLKTLNQHIADYLNKADAEVWS</sequence>
<dbReference type="PROSITE" id="PS51883">
    <property type="entry name" value="OBG"/>
    <property type="match status" value="1"/>
</dbReference>
<organism evidence="7">
    <name type="scientific">hydrothermal vent metagenome</name>
    <dbReference type="NCBI Taxonomy" id="652676"/>
    <lineage>
        <taxon>unclassified sequences</taxon>
        <taxon>metagenomes</taxon>
        <taxon>ecological metagenomes</taxon>
    </lineage>
</organism>
<dbReference type="Gene3D" id="3.40.50.300">
    <property type="entry name" value="P-loop containing nucleotide triphosphate hydrolases"/>
    <property type="match status" value="1"/>
</dbReference>
<dbReference type="PROSITE" id="PS00905">
    <property type="entry name" value="GTP1_OBG"/>
    <property type="match status" value="1"/>
</dbReference>
<dbReference type="NCBIfam" id="TIGR02729">
    <property type="entry name" value="Obg_CgtA"/>
    <property type="match status" value="1"/>
</dbReference>
<dbReference type="Pfam" id="PF01926">
    <property type="entry name" value="MMR_HSR1"/>
    <property type="match status" value="1"/>
</dbReference>
<dbReference type="InterPro" id="IPR027417">
    <property type="entry name" value="P-loop_NTPase"/>
</dbReference>
<dbReference type="AlphaFoldDB" id="A0A3B0VHU7"/>
<evidence type="ECO:0000256" key="4">
    <source>
        <dbReference type="SAM" id="MobiDB-lite"/>
    </source>
</evidence>
<dbReference type="PROSITE" id="PS51710">
    <property type="entry name" value="G_OBG"/>
    <property type="match status" value="1"/>
</dbReference>
<dbReference type="CDD" id="cd01898">
    <property type="entry name" value="Obg"/>
    <property type="match status" value="1"/>
</dbReference>
<reference evidence="7" key="1">
    <citation type="submission" date="2018-06" db="EMBL/GenBank/DDBJ databases">
        <authorList>
            <person name="Zhirakovskaya E."/>
        </authorList>
    </citation>
    <scope>NUCLEOTIDE SEQUENCE</scope>
</reference>
<dbReference type="Pfam" id="PF01018">
    <property type="entry name" value="GTP1_OBG"/>
    <property type="match status" value="1"/>
</dbReference>
<dbReference type="PANTHER" id="PTHR11702">
    <property type="entry name" value="DEVELOPMENTALLY REGULATED GTP-BINDING PROTEIN-RELATED"/>
    <property type="match status" value="1"/>
</dbReference>
<dbReference type="SUPFAM" id="SSF82051">
    <property type="entry name" value="Obg GTP-binding protein N-terminal domain"/>
    <property type="match status" value="1"/>
</dbReference>
<dbReference type="InterPro" id="IPR006169">
    <property type="entry name" value="GTP1_OBG_dom"/>
</dbReference>
<name>A0A3B0VHU7_9ZZZZ</name>
<keyword evidence="3" id="KW-0342">GTP-binding</keyword>
<dbReference type="PIRSF" id="PIRSF002401">
    <property type="entry name" value="GTP_bd_Obg/CgtA"/>
    <property type="match status" value="1"/>
</dbReference>
<dbReference type="FunFam" id="2.70.210.12:FF:000001">
    <property type="entry name" value="GTPase Obg"/>
    <property type="match status" value="1"/>
</dbReference>
<evidence type="ECO:0000256" key="3">
    <source>
        <dbReference type="ARBA" id="ARBA00023134"/>
    </source>
</evidence>
<dbReference type="GO" id="GO:0000287">
    <property type="term" value="F:magnesium ion binding"/>
    <property type="evidence" value="ECO:0007669"/>
    <property type="project" value="InterPro"/>
</dbReference>
<dbReference type="SUPFAM" id="SSF52540">
    <property type="entry name" value="P-loop containing nucleoside triphosphate hydrolases"/>
    <property type="match status" value="1"/>
</dbReference>
<accession>A0A3B0VHU7</accession>
<gene>
    <name evidence="7" type="ORF">MNBD_GAMMA01-1762</name>
</gene>
<evidence type="ECO:0000313" key="7">
    <source>
        <dbReference type="EMBL" id="VAW38562.1"/>
    </source>
</evidence>
<dbReference type="InterPro" id="IPR031167">
    <property type="entry name" value="G_OBG"/>
</dbReference>